<keyword evidence="4 6" id="KW-1133">Transmembrane helix</keyword>
<sequence>MKDGPLQGDDARLAAMGHRPELQRSHSTWSMLGLAFAVLNSWTALSASLSISLTSGGSTSVIWGLLTAGFCNLCIASSLAEFLSAYPTAGGQYHWVAASMLLSNTPSQFILTNRKSRGRTQYQSYHGLQAGSMWQVALVATNSLLSSQLIVGIISVLHESYVPQRWHQFLIYIGLTVGSFVINAFMNSILPVIYRGAFMWSIGGFVIVSITCLACASPNYNSAYFVFCDFVNTTGWPDGIAWLLGLLQGGLGVTAFDAVAHMIEEVPNAEIEGPKIMVSCVGIGVFTGSIFLIVLLFVAGNMEKVATSAAGPLLQILIDATKSNAGAICLLMLPLVCLVFAIISVMTTSSRMIFAFARDGGLPASRFFAKVHPTLKLPLNALILSVVVVIAFGCIFLGSTSAFNAIISASVVALDLSYGIPIAINCLQGRRSLPERKWKLPNALGWFVDSVALSYIALTTVLFVFPPSSTVTGSSMNYCIAAFAVIIIISVFQWFVDGRKNFTGPRVDITLDALDTMPTREEVETPNMHEK</sequence>
<feature type="transmembrane region" description="Helical" evidence="6">
    <location>
        <begin position="169"/>
        <end position="190"/>
    </location>
</feature>
<name>A0A167RTZ5_PENCH</name>
<protein>
    <submittedName>
        <fullName evidence="7">Choline transport protein</fullName>
    </submittedName>
</protein>
<dbReference type="Proteomes" id="UP000076449">
    <property type="component" value="Chromosome II"/>
</dbReference>
<feature type="transmembrane region" description="Helical" evidence="6">
    <location>
        <begin position="240"/>
        <end position="264"/>
    </location>
</feature>
<proteinExistence type="predicted"/>
<feature type="transmembrane region" description="Helical" evidence="6">
    <location>
        <begin position="405"/>
        <end position="424"/>
    </location>
</feature>
<evidence type="ECO:0000256" key="3">
    <source>
        <dbReference type="ARBA" id="ARBA00022692"/>
    </source>
</evidence>
<dbReference type="AlphaFoldDB" id="A0A167RTZ5"/>
<feature type="transmembrane region" description="Helical" evidence="6">
    <location>
        <begin position="377"/>
        <end position="399"/>
    </location>
</feature>
<feature type="transmembrane region" description="Helical" evidence="6">
    <location>
        <begin position="475"/>
        <end position="496"/>
    </location>
</feature>
<evidence type="ECO:0000256" key="6">
    <source>
        <dbReference type="SAM" id="Phobius"/>
    </source>
</evidence>
<comment type="subcellular location">
    <subcellularLocation>
        <location evidence="1">Membrane</location>
        <topology evidence="1">Multi-pass membrane protein</topology>
    </subcellularLocation>
</comment>
<reference evidence="7" key="1">
    <citation type="journal article" date="2014" name="Genome Announc.">
        <title>Complete sequencing and chromosome-scale genome assembly of the industrial progenitor strain P2niaD18 from the penicillin producer Penicillium chrysogenum.</title>
        <authorList>
            <person name="Specht T."/>
            <person name="Dahlmann T.A."/>
            <person name="Zadra I."/>
            <person name="Kurnsteiner H."/>
            <person name="Kuck U."/>
        </authorList>
    </citation>
    <scope>NUCLEOTIDE SEQUENCE [LARGE SCALE GENOMIC DNA]</scope>
    <source>
        <strain evidence="7">P2niaD18</strain>
    </source>
</reference>
<evidence type="ECO:0000313" key="7">
    <source>
        <dbReference type="EMBL" id="KZN86441.1"/>
    </source>
</evidence>
<feature type="transmembrane region" description="Helical" evidence="6">
    <location>
        <begin position="61"/>
        <end position="80"/>
    </location>
</feature>
<evidence type="ECO:0000256" key="1">
    <source>
        <dbReference type="ARBA" id="ARBA00004141"/>
    </source>
</evidence>
<dbReference type="Pfam" id="PF13520">
    <property type="entry name" value="AA_permease_2"/>
    <property type="match status" value="1"/>
</dbReference>
<feature type="transmembrane region" description="Helical" evidence="6">
    <location>
        <begin position="197"/>
        <end position="220"/>
    </location>
</feature>
<dbReference type="InterPro" id="IPR002293">
    <property type="entry name" value="AA/rel_permease1"/>
</dbReference>
<dbReference type="EMBL" id="CM002799">
    <property type="protein sequence ID" value="KZN86441.1"/>
    <property type="molecule type" value="Genomic_DNA"/>
</dbReference>
<feature type="transmembrane region" description="Helical" evidence="6">
    <location>
        <begin position="276"/>
        <end position="299"/>
    </location>
</feature>
<accession>A0A167RTZ5</accession>
<dbReference type="PANTHER" id="PTHR45649:SF14">
    <property type="entry name" value="GABA PERMEASE"/>
    <property type="match status" value="1"/>
</dbReference>
<dbReference type="PANTHER" id="PTHR45649">
    <property type="entry name" value="AMINO-ACID PERMEASE BAT1"/>
    <property type="match status" value="1"/>
</dbReference>
<evidence type="ECO:0000256" key="5">
    <source>
        <dbReference type="ARBA" id="ARBA00023136"/>
    </source>
</evidence>
<gene>
    <name evidence="7" type="ORF">EN45_049660</name>
</gene>
<evidence type="ECO:0000256" key="4">
    <source>
        <dbReference type="ARBA" id="ARBA00022989"/>
    </source>
</evidence>
<feature type="transmembrane region" description="Helical" evidence="6">
    <location>
        <begin position="325"/>
        <end position="346"/>
    </location>
</feature>
<keyword evidence="3 6" id="KW-0812">Transmembrane</keyword>
<dbReference type="GO" id="GO:0022857">
    <property type="term" value="F:transmembrane transporter activity"/>
    <property type="evidence" value="ECO:0007669"/>
    <property type="project" value="InterPro"/>
</dbReference>
<dbReference type="GO" id="GO:0016020">
    <property type="term" value="C:membrane"/>
    <property type="evidence" value="ECO:0007669"/>
    <property type="project" value="UniProtKB-SubCell"/>
</dbReference>
<feature type="transmembrane region" description="Helical" evidence="6">
    <location>
        <begin position="133"/>
        <end position="157"/>
    </location>
</feature>
<feature type="transmembrane region" description="Helical" evidence="6">
    <location>
        <begin position="444"/>
        <end position="463"/>
    </location>
</feature>
<organism evidence="7">
    <name type="scientific">Penicillium chrysogenum</name>
    <name type="common">Penicillium notatum</name>
    <dbReference type="NCBI Taxonomy" id="5076"/>
    <lineage>
        <taxon>Eukaryota</taxon>
        <taxon>Fungi</taxon>
        <taxon>Dikarya</taxon>
        <taxon>Ascomycota</taxon>
        <taxon>Pezizomycotina</taxon>
        <taxon>Eurotiomycetes</taxon>
        <taxon>Eurotiomycetidae</taxon>
        <taxon>Eurotiales</taxon>
        <taxon>Aspergillaceae</taxon>
        <taxon>Penicillium</taxon>
        <taxon>Penicillium chrysogenum species complex</taxon>
    </lineage>
</organism>
<evidence type="ECO:0000256" key="2">
    <source>
        <dbReference type="ARBA" id="ARBA00022448"/>
    </source>
</evidence>
<dbReference type="Gene3D" id="1.20.1740.10">
    <property type="entry name" value="Amino acid/polyamine transporter I"/>
    <property type="match status" value="1"/>
</dbReference>
<feature type="transmembrane region" description="Helical" evidence="6">
    <location>
        <begin position="29"/>
        <end position="49"/>
    </location>
</feature>
<keyword evidence="2" id="KW-0813">Transport</keyword>
<keyword evidence="5 6" id="KW-0472">Membrane</keyword>
<dbReference type="PIRSF" id="PIRSF006060">
    <property type="entry name" value="AA_transporter"/>
    <property type="match status" value="1"/>
</dbReference>